<dbReference type="Proteomes" id="UP000243053">
    <property type="component" value="Unassembled WGS sequence"/>
</dbReference>
<gene>
    <name evidence="2" type="ORF">A9Q75_11830</name>
</gene>
<organism evidence="2 3">
    <name type="scientific">Colwellia psychrerythraea</name>
    <name type="common">Vibrio psychroerythus</name>
    <dbReference type="NCBI Taxonomy" id="28229"/>
    <lineage>
        <taxon>Bacteria</taxon>
        <taxon>Pseudomonadati</taxon>
        <taxon>Pseudomonadota</taxon>
        <taxon>Gammaproteobacteria</taxon>
        <taxon>Alteromonadales</taxon>
        <taxon>Colwelliaceae</taxon>
        <taxon>Colwellia</taxon>
    </lineage>
</organism>
<accession>A0A1Y5EFE7</accession>
<keyword evidence="1" id="KW-0732">Signal</keyword>
<name>A0A1Y5EFE7_COLPS</name>
<evidence type="ECO:0000313" key="2">
    <source>
        <dbReference type="EMBL" id="OUR79347.1"/>
    </source>
</evidence>
<reference evidence="3" key="1">
    <citation type="journal article" date="2017" name="Proc. Natl. Acad. Sci. U.S.A.">
        <title>Simulation of Deepwater Horizon oil plume reveals substrate specialization within a complex community of hydrocarbon degraders.</title>
        <authorList>
            <person name="Hu P."/>
            <person name="Dubinsky E.A."/>
            <person name="Probst A.J."/>
            <person name="Wang J."/>
            <person name="Sieber C.M.K."/>
            <person name="Tom L.M."/>
            <person name="Gardinali P."/>
            <person name="Banfield J.F."/>
            <person name="Atlas R.M."/>
            <person name="Andersen G.L."/>
        </authorList>
    </citation>
    <scope>NUCLEOTIDE SEQUENCE [LARGE SCALE GENOMIC DNA]</scope>
</reference>
<protein>
    <recommendedName>
        <fullName evidence="4">Secreted protein</fullName>
    </recommendedName>
</protein>
<evidence type="ECO:0008006" key="4">
    <source>
        <dbReference type="Google" id="ProtNLM"/>
    </source>
</evidence>
<dbReference type="AlphaFoldDB" id="A0A1Y5EFE7"/>
<feature type="chain" id="PRO_5012870493" description="Secreted protein" evidence="1">
    <location>
        <begin position="24"/>
        <end position="186"/>
    </location>
</feature>
<proteinExistence type="predicted"/>
<sequence length="186" mass="19398">MKNQRVLLIIMSICLSASFYVGANQGGGNHLVLNLVGSGGMYESFVSDINGDNLDDPAICFDVELVNMKNQQVIGTATDCLSNITAVGSGLALVGTSFFKMPNGTLITRGSTTVQPVLHPTVTPNGINMTHITGASSDGNSIIDGTGRFENATGTVRLSGMVDMTGFTGEVGTPIGFDCLFIIDLD</sequence>
<evidence type="ECO:0000313" key="3">
    <source>
        <dbReference type="Proteomes" id="UP000243053"/>
    </source>
</evidence>
<comment type="caution">
    <text evidence="2">The sequence shown here is derived from an EMBL/GenBank/DDBJ whole genome shotgun (WGS) entry which is preliminary data.</text>
</comment>
<dbReference type="EMBL" id="MAAF01000071">
    <property type="protein sequence ID" value="OUR79347.1"/>
    <property type="molecule type" value="Genomic_DNA"/>
</dbReference>
<evidence type="ECO:0000256" key="1">
    <source>
        <dbReference type="SAM" id="SignalP"/>
    </source>
</evidence>
<feature type="signal peptide" evidence="1">
    <location>
        <begin position="1"/>
        <end position="23"/>
    </location>
</feature>